<gene>
    <name evidence="1" type="ORF">NARC_10267</name>
</gene>
<evidence type="ECO:0000313" key="2">
    <source>
        <dbReference type="Proteomes" id="UP000315289"/>
    </source>
</evidence>
<dbReference type="EMBL" id="VOAH01000001">
    <property type="protein sequence ID" value="TVP41861.1"/>
    <property type="molecule type" value="Genomic_DNA"/>
</dbReference>
<proteinExistence type="predicted"/>
<dbReference type="Proteomes" id="UP000315289">
    <property type="component" value="Unassembled WGS sequence"/>
</dbReference>
<reference evidence="1 2" key="1">
    <citation type="journal article" date="2019" name="Front. Microbiol.">
        <title>Ammonia Oxidation by the Arctic Terrestrial Thaumarchaeote Candidatus Nitrosocosmicus arcticus Is Stimulated by Increasing Temperatures.</title>
        <authorList>
            <person name="Alves R.J.E."/>
            <person name="Kerou M."/>
            <person name="Zappe A."/>
            <person name="Bittner R."/>
            <person name="Abby S.S."/>
            <person name="Schmidt H.A."/>
            <person name="Pfeifer K."/>
            <person name="Schleper C."/>
        </authorList>
    </citation>
    <scope>NUCLEOTIDE SEQUENCE [LARGE SCALE GENOMIC DNA]</scope>
    <source>
        <strain evidence="1 2">Kfb</strain>
    </source>
</reference>
<keyword evidence="2" id="KW-1185">Reference proteome</keyword>
<dbReference type="AlphaFoldDB" id="A0A557SZ29"/>
<evidence type="ECO:0000313" key="1">
    <source>
        <dbReference type="EMBL" id="TVP41861.1"/>
    </source>
</evidence>
<protein>
    <submittedName>
        <fullName evidence="1">Uncharacterized protein</fullName>
    </submittedName>
</protein>
<comment type="caution">
    <text evidence="1">The sequence shown here is derived from an EMBL/GenBank/DDBJ whole genome shotgun (WGS) entry which is preliminary data.</text>
</comment>
<organism evidence="1 2">
    <name type="scientific">Candidatus Nitrosocosmicus arcticus</name>
    <dbReference type="NCBI Taxonomy" id="2035267"/>
    <lineage>
        <taxon>Archaea</taxon>
        <taxon>Nitrososphaerota</taxon>
        <taxon>Nitrososphaeria</taxon>
        <taxon>Nitrososphaerales</taxon>
        <taxon>Nitrososphaeraceae</taxon>
        <taxon>Candidatus Nitrosocosmicus</taxon>
    </lineage>
</organism>
<accession>A0A557SZ29</accession>
<dbReference type="RefSeq" id="WP_144728402.1">
    <property type="nucleotide sequence ID" value="NZ_ML675578.1"/>
</dbReference>
<sequence length="69" mass="7339">MNTMLAIIVIMIAVGGVATGTLTTITTIDIFAQNATSHFNQLINDCMINNVTACNALENYNSTVYPQSG</sequence>
<name>A0A557SZ29_9ARCH</name>
<dbReference type="OrthoDB" id="381685at2157"/>